<gene>
    <name evidence="1" type="ORF">A3F84_26315</name>
</gene>
<accession>A0A1F6CA17</accession>
<reference evidence="1 2" key="1">
    <citation type="journal article" date="2016" name="Nat. Commun.">
        <title>Thousands of microbial genomes shed light on interconnected biogeochemical processes in an aquifer system.</title>
        <authorList>
            <person name="Anantharaman K."/>
            <person name="Brown C.T."/>
            <person name="Hug L.A."/>
            <person name="Sharon I."/>
            <person name="Castelle C.J."/>
            <person name="Probst A.J."/>
            <person name="Thomas B.C."/>
            <person name="Singh A."/>
            <person name="Wilkins M.J."/>
            <person name="Karaoz U."/>
            <person name="Brodie E.L."/>
            <person name="Williams K.H."/>
            <person name="Hubbard S.S."/>
            <person name="Banfield J.F."/>
        </authorList>
    </citation>
    <scope>NUCLEOTIDE SEQUENCE [LARGE SCALE GENOMIC DNA]</scope>
    <source>
        <strain evidence="2">RIFCSPLOWO2_12_FULL_64_10</strain>
    </source>
</reference>
<dbReference type="AlphaFoldDB" id="A0A1F6CA17"/>
<protein>
    <submittedName>
        <fullName evidence="1">Uncharacterized protein</fullName>
    </submittedName>
</protein>
<comment type="caution">
    <text evidence="1">The sequence shown here is derived from an EMBL/GenBank/DDBJ whole genome shotgun (WGS) entry which is preliminary data.</text>
</comment>
<sequence>MQATISRHALDRVPLSIIFDDSTLLVNLNYFFMRDRNPIDGQSRRWEDVPVVHPESFTREFAEWCIEHGVRGKYSVVPCPAGLGRIDRGLPLFSKAQQESWLKMCRELIVPAYDITPEMITHTFVVDLKTLQPVDPQLWEQWGWHNLPVDREDLVTDYIALACQILANVDLPPEGVTSPGGFGNPLDFYAKVTGVAVRKVTGNPTPYFFKRVSGNGPVETPVWYPDRDAGTAVGEIIASTGDWTGSWTGYGEVSVDKYITADLAGGRLPAVIDAGDPAVLISHWQGFYGLHNDDRRGFNAFKTVVRRLKERDPHGERTQWRKPSEITNYACAREMAEITVQGNTIALDLPVRVPDLTLRLTDVNVRGVSVNGKPLARALTRAAFRSHTFFREGDATLAAFDPANRKVTVDVQV</sequence>
<proteinExistence type="predicted"/>
<dbReference type="Proteomes" id="UP000178606">
    <property type="component" value="Unassembled WGS sequence"/>
</dbReference>
<evidence type="ECO:0000313" key="2">
    <source>
        <dbReference type="Proteomes" id="UP000178606"/>
    </source>
</evidence>
<dbReference type="EMBL" id="MFKF01000348">
    <property type="protein sequence ID" value="OGG46008.1"/>
    <property type="molecule type" value="Genomic_DNA"/>
</dbReference>
<organism evidence="1 2">
    <name type="scientific">Handelsmanbacteria sp. (strain RIFCSPLOWO2_12_FULL_64_10)</name>
    <dbReference type="NCBI Taxonomy" id="1817868"/>
    <lineage>
        <taxon>Bacteria</taxon>
        <taxon>Candidatus Handelsmaniibacteriota</taxon>
    </lineage>
</organism>
<evidence type="ECO:0000313" key="1">
    <source>
        <dbReference type="EMBL" id="OGG46008.1"/>
    </source>
</evidence>
<name>A0A1F6CA17_HANXR</name>